<feature type="transmembrane region" description="Helical" evidence="9">
    <location>
        <begin position="180"/>
        <end position="199"/>
    </location>
</feature>
<evidence type="ECO:0000313" key="12">
    <source>
        <dbReference type="EMBL" id="EEB05063.1"/>
    </source>
</evidence>
<evidence type="ECO:0000256" key="4">
    <source>
        <dbReference type="ARBA" id="ARBA00022692"/>
    </source>
</evidence>
<dbReference type="STRING" id="402676.B6JUT2"/>
<gene>
    <name evidence="13" type="primary">ght2</name>
    <name evidence="12" type="ORF">SJAG_00057</name>
</gene>
<keyword evidence="14" id="KW-1185">Reference proteome</keyword>
<keyword evidence="5 9" id="KW-1133">Transmembrane helix</keyword>
<dbReference type="OMA" id="INNMACP"/>
<dbReference type="GeneID" id="7051007"/>
<dbReference type="Pfam" id="PF00083">
    <property type="entry name" value="Sugar_tr"/>
    <property type="match status" value="1"/>
</dbReference>
<feature type="transmembrane region" description="Helical" evidence="9">
    <location>
        <begin position="110"/>
        <end position="134"/>
    </location>
</feature>
<feature type="transmembrane region" description="Helical" evidence="9">
    <location>
        <begin position="59"/>
        <end position="80"/>
    </location>
</feature>
<comment type="subcellular location">
    <subcellularLocation>
        <location evidence="1">Membrane</location>
        <topology evidence="1">Multi-pass membrane protein</topology>
    </subcellularLocation>
</comment>
<dbReference type="InterPro" id="IPR036259">
    <property type="entry name" value="MFS_trans_sf"/>
</dbReference>
<feature type="transmembrane region" description="Helical" evidence="9">
    <location>
        <begin position="433"/>
        <end position="452"/>
    </location>
</feature>
<feature type="transmembrane region" description="Helical" evidence="9">
    <location>
        <begin position="87"/>
        <end position="104"/>
    </location>
</feature>
<evidence type="ECO:0000256" key="9">
    <source>
        <dbReference type="SAM" id="Phobius"/>
    </source>
</evidence>
<dbReference type="OrthoDB" id="6612291at2759"/>
<dbReference type="PROSITE" id="PS00216">
    <property type="entry name" value="SUGAR_TRANSPORT_1"/>
    <property type="match status" value="1"/>
</dbReference>
<organism evidence="12 14">
    <name type="scientific">Schizosaccharomyces japonicus (strain yFS275 / FY16936)</name>
    <name type="common">Fission yeast</name>
    <dbReference type="NCBI Taxonomy" id="402676"/>
    <lineage>
        <taxon>Eukaryota</taxon>
        <taxon>Fungi</taxon>
        <taxon>Dikarya</taxon>
        <taxon>Ascomycota</taxon>
        <taxon>Taphrinomycotina</taxon>
        <taxon>Schizosaccharomycetes</taxon>
        <taxon>Schizosaccharomycetales</taxon>
        <taxon>Schizosaccharomycetaceae</taxon>
        <taxon>Schizosaccharomyces</taxon>
    </lineage>
</organism>
<feature type="domain" description="Major facilitator superfamily (MFS) profile" evidence="11">
    <location>
        <begin position="9"/>
        <end position="456"/>
    </location>
</feature>
<keyword evidence="3 7" id="KW-0813">Transport</keyword>
<dbReference type="Gene3D" id="1.20.1250.20">
    <property type="entry name" value="MFS general substrate transporter like domains"/>
    <property type="match status" value="1"/>
</dbReference>
<proteinExistence type="inferred from homology"/>
<dbReference type="RefSeq" id="XP_002171356.1">
    <property type="nucleotide sequence ID" value="XM_002171320.2"/>
</dbReference>
<dbReference type="PANTHER" id="PTHR48022:SF89">
    <property type="entry name" value="HIGH-AFFINITY GLUCOSE TRANSPORTER GHT2"/>
    <property type="match status" value="1"/>
</dbReference>
<protein>
    <submittedName>
        <fullName evidence="12">Hexose transporter Ght2</fullName>
    </submittedName>
</protein>
<accession>B6JUT2</accession>
<dbReference type="EMBL" id="KE651166">
    <property type="protein sequence ID" value="EEB05063.1"/>
    <property type="molecule type" value="Genomic_DNA"/>
</dbReference>
<dbReference type="GO" id="GO:0005886">
    <property type="term" value="C:plasma membrane"/>
    <property type="evidence" value="ECO:0000318"/>
    <property type="project" value="GO_Central"/>
</dbReference>
<dbReference type="JaponicusDB" id="SJAG_00057">
    <property type="gene designation" value="ght2"/>
</dbReference>
<dbReference type="InterPro" id="IPR050360">
    <property type="entry name" value="MFS_Sugar_Transporters"/>
</dbReference>
<dbReference type="HOGENOM" id="CLU_001265_30_1_1"/>
<dbReference type="GO" id="GO:0008643">
    <property type="term" value="P:carbohydrate transport"/>
    <property type="evidence" value="ECO:0000318"/>
    <property type="project" value="GO_Central"/>
</dbReference>
<evidence type="ECO:0000256" key="1">
    <source>
        <dbReference type="ARBA" id="ARBA00004141"/>
    </source>
</evidence>
<keyword evidence="6 9" id="KW-0472">Membrane</keyword>
<feature type="chain" id="PRO_5002847105" evidence="10">
    <location>
        <begin position="22"/>
        <end position="524"/>
    </location>
</feature>
<keyword evidence="10" id="KW-0732">Signal</keyword>
<feature type="transmembrane region" description="Helical" evidence="9">
    <location>
        <begin position="329"/>
        <end position="348"/>
    </location>
</feature>
<evidence type="ECO:0000256" key="10">
    <source>
        <dbReference type="SAM" id="SignalP"/>
    </source>
</evidence>
<dbReference type="InterPro" id="IPR005829">
    <property type="entry name" value="Sugar_transporter_CS"/>
</dbReference>
<dbReference type="VEuPathDB" id="FungiDB:SJAG_00057"/>
<comment type="similarity">
    <text evidence="2 7">Belongs to the major facilitator superfamily. Sugar transporter (TC 2.A.1.1) family.</text>
</comment>
<evidence type="ECO:0000256" key="5">
    <source>
        <dbReference type="ARBA" id="ARBA00022989"/>
    </source>
</evidence>
<evidence type="ECO:0000256" key="7">
    <source>
        <dbReference type="RuleBase" id="RU003346"/>
    </source>
</evidence>
<feature type="transmembrane region" description="Helical" evidence="9">
    <location>
        <begin position="368"/>
        <end position="391"/>
    </location>
</feature>
<dbReference type="PROSITE" id="PS50850">
    <property type="entry name" value="MFS"/>
    <property type="match status" value="1"/>
</dbReference>
<dbReference type="GO" id="GO:0005351">
    <property type="term" value="F:carbohydrate:proton symporter activity"/>
    <property type="evidence" value="ECO:0000318"/>
    <property type="project" value="GO_Central"/>
</dbReference>
<evidence type="ECO:0000256" key="2">
    <source>
        <dbReference type="ARBA" id="ARBA00010992"/>
    </source>
</evidence>
<dbReference type="eggNOG" id="KOG0254">
    <property type="taxonomic scope" value="Eukaryota"/>
</dbReference>
<dbReference type="InterPro" id="IPR020846">
    <property type="entry name" value="MFS_dom"/>
</dbReference>
<evidence type="ECO:0000259" key="11">
    <source>
        <dbReference type="PROSITE" id="PS50850"/>
    </source>
</evidence>
<feature type="transmembrane region" description="Helical" evidence="9">
    <location>
        <begin position="146"/>
        <end position="168"/>
    </location>
</feature>
<reference evidence="12 14" key="1">
    <citation type="journal article" date="2011" name="Science">
        <title>Comparative functional genomics of the fission yeasts.</title>
        <authorList>
            <person name="Rhind N."/>
            <person name="Chen Z."/>
            <person name="Yassour M."/>
            <person name="Thompson D.A."/>
            <person name="Haas B.J."/>
            <person name="Habib N."/>
            <person name="Wapinski I."/>
            <person name="Roy S."/>
            <person name="Lin M.F."/>
            <person name="Heiman D.I."/>
            <person name="Young S.K."/>
            <person name="Furuya K."/>
            <person name="Guo Y."/>
            <person name="Pidoux A."/>
            <person name="Chen H.M."/>
            <person name="Robbertse B."/>
            <person name="Goldberg J.M."/>
            <person name="Aoki K."/>
            <person name="Bayne E.H."/>
            <person name="Berlin A.M."/>
            <person name="Desjardins C.A."/>
            <person name="Dobbs E."/>
            <person name="Dukaj L."/>
            <person name="Fan L."/>
            <person name="FitzGerald M.G."/>
            <person name="French C."/>
            <person name="Gujja S."/>
            <person name="Hansen K."/>
            <person name="Keifenheim D."/>
            <person name="Levin J.Z."/>
            <person name="Mosher R.A."/>
            <person name="Mueller C.A."/>
            <person name="Pfiffner J."/>
            <person name="Priest M."/>
            <person name="Russ C."/>
            <person name="Smialowska A."/>
            <person name="Swoboda P."/>
            <person name="Sykes S.M."/>
            <person name="Vaughn M."/>
            <person name="Vengrova S."/>
            <person name="Yoder R."/>
            <person name="Zeng Q."/>
            <person name="Allshire R."/>
            <person name="Baulcombe D."/>
            <person name="Birren B.W."/>
            <person name="Brown W."/>
            <person name="Ekwall K."/>
            <person name="Kellis M."/>
            <person name="Leatherwood J."/>
            <person name="Levin H."/>
            <person name="Margalit H."/>
            <person name="Martienssen R."/>
            <person name="Nieduszynski C.A."/>
            <person name="Spatafora J.W."/>
            <person name="Friedman N."/>
            <person name="Dalgaard J.Z."/>
            <person name="Baumann P."/>
            <person name="Niki H."/>
            <person name="Regev A."/>
            <person name="Nusbaum C."/>
        </authorList>
    </citation>
    <scope>NUCLEOTIDE SEQUENCE [LARGE SCALE GENOMIC DNA]</scope>
    <source>
        <strain evidence="14">yFS275 / FY16936</strain>
    </source>
</reference>
<evidence type="ECO:0000256" key="8">
    <source>
        <dbReference type="SAM" id="MobiDB-lite"/>
    </source>
</evidence>
<evidence type="ECO:0000256" key="6">
    <source>
        <dbReference type="ARBA" id="ARBA00023136"/>
    </source>
</evidence>
<dbReference type="Proteomes" id="UP000001744">
    <property type="component" value="Unassembled WGS sequence"/>
</dbReference>
<dbReference type="AlphaFoldDB" id="B6JUT2"/>
<dbReference type="SUPFAM" id="SSF103473">
    <property type="entry name" value="MFS general substrate transporter"/>
    <property type="match status" value="1"/>
</dbReference>
<dbReference type="InterPro" id="IPR005828">
    <property type="entry name" value="MFS_sugar_transport-like"/>
</dbReference>
<dbReference type="CDD" id="cd17356">
    <property type="entry name" value="MFS_HXT"/>
    <property type="match status" value="1"/>
</dbReference>
<evidence type="ECO:0000313" key="13">
    <source>
        <dbReference type="JaponicusDB" id="SJAG_00057"/>
    </source>
</evidence>
<dbReference type="PANTHER" id="PTHR48022">
    <property type="entry name" value="PLASTIDIC GLUCOSE TRANSPORTER 4"/>
    <property type="match status" value="1"/>
</dbReference>
<feature type="region of interest" description="Disordered" evidence="8">
    <location>
        <begin position="482"/>
        <end position="524"/>
    </location>
</feature>
<dbReference type="GO" id="GO:0046323">
    <property type="term" value="P:D-glucose import"/>
    <property type="evidence" value="ECO:0007669"/>
    <property type="project" value="EnsemblFungi"/>
</dbReference>
<evidence type="ECO:0000313" key="14">
    <source>
        <dbReference type="Proteomes" id="UP000001744"/>
    </source>
</evidence>
<feature type="transmembrane region" description="Helical" evidence="9">
    <location>
        <begin position="266"/>
        <end position="286"/>
    </location>
</feature>
<feature type="transmembrane region" description="Helical" evidence="9">
    <location>
        <begin position="403"/>
        <end position="427"/>
    </location>
</feature>
<feature type="transmembrane region" description="Helical" evidence="9">
    <location>
        <begin position="301"/>
        <end position="322"/>
    </location>
</feature>
<sequence length="524" mass="57599">MAKVMTLVMLIFVSMAGWMFGADTGSIGGITNMSAFKERFADRYDPATKTYSYSSARQGLLTGMVNVGSFTGSLISSPIADRKGKRVAIMGFVVVYIIGIVIQVTTQFSWVQIMVAKIWTGIGIGALSVLAPGYQSETAPPSIRGTVVTTYQLFVTAGIFIAACINMGTHHYNGSAQWRSSMGINFIWGFITFIGISYLPESPRYLISVNRDEEALRIMANNADLPIDHPDVQDEYHRVKADCEAELAGGPATWGSIFGKEIRYRTFLGVAVMSLQQLTGNNYYFYYGTQVFNGTGISSPFLAALILDAVNFVCTFGGLVVLERFGRRNPLILGGVWQCCCFFIYAAVGQKALYRKDGTSNHGAGTVMIIFSCFFICGFAMTWGPAAYVIVGESYPARYRSKCAAVATSANWVWNFLISFFTPFITASMGFKYGYVFGACNLCAAIVIFLFAKETKGLSLEEINELYLSDIKPWQSGAFKPSYSDMKREEQEQNEKRRGVRGESVQYVENGNANSSDATHSSDL</sequence>
<feature type="signal peptide" evidence="10">
    <location>
        <begin position="1"/>
        <end position="21"/>
    </location>
</feature>
<feature type="compositionally biased region" description="Polar residues" evidence="8">
    <location>
        <begin position="507"/>
        <end position="524"/>
    </location>
</feature>
<feature type="compositionally biased region" description="Basic and acidic residues" evidence="8">
    <location>
        <begin position="485"/>
        <end position="501"/>
    </location>
</feature>
<dbReference type="InterPro" id="IPR003663">
    <property type="entry name" value="Sugar/inositol_transpt"/>
</dbReference>
<dbReference type="PRINTS" id="PR00171">
    <property type="entry name" value="SUGRTRNSPORT"/>
</dbReference>
<name>B6JUT2_SCHJY</name>
<keyword evidence="4 9" id="KW-0812">Transmembrane</keyword>
<dbReference type="FunFam" id="1.20.1250.20:FF:000044">
    <property type="entry name" value="Hexose transporter Hxt3p"/>
    <property type="match status" value="1"/>
</dbReference>
<evidence type="ECO:0000256" key="3">
    <source>
        <dbReference type="ARBA" id="ARBA00022448"/>
    </source>
</evidence>
<dbReference type="NCBIfam" id="TIGR00879">
    <property type="entry name" value="SP"/>
    <property type="match status" value="1"/>
</dbReference>